<reference evidence="9" key="1">
    <citation type="submission" date="2016-07" db="EMBL/GenBank/DDBJ databases">
        <title>Nontailed viruses are major unrecognized killers of bacteria in the ocean.</title>
        <authorList>
            <person name="Kauffman K."/>
            <person name="Hussain F."/>
            <person name="Yang J."/>
            <person name="Arevalo P."/>
            <person name="Brown J."/>
            <person name="Cutler M."/>
            <person name="Kelly L."/>
            <person name="Polz M.F."/>
        </authorList>
    </citation>
    <scope>NUCLEOTIDE SEQUENCE [LARGE SCALE GENOMIC DNA]</scope>
    <source>
        <strain evidence="9">10N.261.45.A10</strain>
    </source>
</reference>
<dbReference type="PANTHER" id="PTHR30136:SF24">
    <property type="entry name" value="HTH-TYPE TRANSCRIPTIONAL REPRESSOR ALLR"/>
    <property type="match status" value="1"/>
</dbReference>
<evidence type="ECO:0000256" key="3">
    <source>
        <dbReference type="ARBA" id="ARBA00023163"/>
    </source>
</evidence>
<dbReference type="InterPro" id="IPR050707">
    <property type="entry name" value="HTH_MetabolicPath_Reg"/>
</dbReference>
<dbReference type="SUPFAM" id="SSF55781">
    <property type="entry name" value="GAF domain-like"/>
    <property type="match status" value="1"/>
</dbReference>
<dbReference type="Gene3D" id="1.10.10.10">
    <property type="entry name" value="Winged helix-like DNA-binding domain superfamily/Winged helix DNA-binding domain"/>
    <property type="match status" value="1"/>
</dbReference>
<evidence type="ECO:0000256" key="4">
    <source>
        <dbReference type="ARBA" id="ARBA00040379"/>
    </source>
</evidence>
<evidence type="ECO:0000313" key="9">
    <source>
        <dbReference type="Proteomes" id="UP000235387"/>
    </source>
</evidence>
<dbReference type="EMBL" id="MDAL01000071">
    <property type="protein sequence ID" value="PMN87375.1"/>
    <property type="molecule type" value="Genomic_DNA"/>
</dbReference>
<dbReference type="GO" id="GO:0003677">
    <property type="term" value="F:DNA binding"/>
    <property type="evidence" value="ECO:0007669"/>
    <property type="project" value="UniProtKB-KW"/>
</dbReference>
<dbReference type="AlphaFoldDB" id="A0A2N7L369"/>
<organism evidence="8 9">
    <name type="scientific">Enterovibrio norvegicus</name>
    <dbReference type="NCBI Taxonomy" id="188144"/>
    <lineage>
        <taxon>Bacteria</taxon>
        <taxon>Pseudomonadati</taxon>
        <taxon>Pseudomonadota</taxon>
        <taxon>Gammaproteobacteria</taxon>
        <taxon>Vibrionales</taxon>
        <taxon>Vibrionaceae</taxon>
        <taxon>Enterovibrio</taxon>
    </lineage>
</organism>
<dbReference type="InterPro" id="IPR036390">
    <property type="entry name" value="WH_DNA-bd_sf"/>
</dbReference>
<dbReference type="InterPro" id="IPR036388">
    <property type="entry name" value="WH-like_DNA-bd_sf"/>
</dbReference>
<dbReference type="SUPFAM" id="SSF46785">
    <property type="entry name" value="Winged helix' DNA-binding domain"/>
    <property type="match status" value="1"/>
</dbReference>
<dbReference type="GO" id="GO:0045892">
    <property type="term" value="P:negative regulation of DNA-templated transcription"/>
    <property type="evidence" value="ECO:0007669"/>
    <property type="project" value="TreeGrafter"/>
</dbReference>
<dbReference type="Pfam" id="PF09339">
    <property type="entry name" value="HTH_IclR"/>
    <property type="match status" value="1"/>
</dbReference>
<keyword evidence="3" id="KW-0804">Transcription</keyword>
<dbReference type="RefSeq" id="WP_102316155.1">
    <property type="nucleotide sequence ID" value="NZ_MCYQ01000002.1"/>
</dbReference>
<evidence type="ECO:0000256" key="5">
    <source>
        <dbReference type="ARBA" id="ARBA00042627"/>
    </source>
</evidence>
<keyword evidence="2" id="KW-0238">DNA-binding</keyword>
<evidence type="ECO:0000259" key="7">
    <source>
        <dbReference type="PROSITE" id="PS51078"/>
    </source>
</evidence>
<sequence>MTEQKREKGSSILRVLEIVEAVSRAERPPSPAELAIELDIPKPSIHRLLQQLERDGFLQTNMRGQLVPGSRLHDVAMGVLHSTRFKANRQAILQHLSDHVGETCGISIPNGKDMIYYDRVQANWPLQISLPVGSNTPVWCTASGKLYLSSLPVRRRQRLINDLQLTSLTRNTIIDPAKLEKELKQIERSGLGVDNEEFVDGMVAVAVPINNCDGGLVACLFTHAPVIRKSLDDLLQCEPQLREAAAKLEDLMNQGM</sequence>
<proteinExistence type="predicted"/>
<evidence type="ECO:0000259" key="6">
    <source>
        <dbReference type="PROSITE" id="PS51077"/>
    </source>
</evidence>
<protein>
    <recommendedName>
        <fullName evidence="4">HTH-type transcriptional repressor AllR</fullName>
    </recommendedName>
    <alternativeName>
        <fullName evidence="5">Negative regulator of allantoin and glyoxylate utilization operons</fullName>
    </alternativeName>
</protein>
<accession>A0A2N7L369</accession>
<evidence type="ECO:0000256" key="1">
    <source>
        <dbReference type="ARBA" id="ARBA00023015"/>
    </source>
</evidence>
<comment type="caution">
    <text evidence="8">The sequence shown here is derived from an EMBL/GenBank/DDBJ whole genome shotgun (WGS) entry which is preliminary data.</text>
</comment>
<dbReference type="PROSITE" id="PS51077">
    <property type="entry name" value="HTH_ICLR"/>
    <property type="match status" value="1"/>
</dbReference>
<dbReference type="GO" id="GO:0003700">
    <property type="term" value="F:DNA-binding transcription factor activity"/>
    <property type="evidence" value="ECO:0007669"/>
    <property type="project" value="TreeGrafter"/>
</dbReference>
<gene>
    <name evidence="8" type="ORF">BCT23_08430</name>
</gene>
<dbReference type="Gene3D" id="3.30.450.40">
    <property type="match status" value="1"/>
</dbReference>
<dbReference type="InterPro" id="IPR029016">
    <property type="entry name" value="GAF-like_dom_sf"/>
</dbReference>
<feature type="domain" description="HTH iclR-type" evidence="6">
    <location>
        <begin position="9"/>
        <end position="70"/>
    </location>
</feature>
<dbReference type="InterPro" id="IPR014757">
    <property type="entry name" value="Tscrpt_reg_IclR_C"/>
</dbReference>
<dbReference type="Proteomes" id="UP000235387">
    <property type="component" value="Unassembled WGS sequence"/>
</dbReference>
<dbReference type="InterPro" id="IPR005471">
    <property type="entry name" value="Tscrpt_reg_IclR_N"/>
</dbReference>
<dbReference type="PANTHER" id="PTHR30136">
    <property type="entry name" value="HELIX-TURN-HELIX TRANSCRIPTIONAL REGULATOR, ICLR FAMILY"/>
    <property type="match status" value="1"/>
</dbReference>
<dbReference type="SMART" id="SM00346">
    <property type="entry name" value="HTH_ICLR"/>
    <property type="match status" value="1"/>
</dbReference>
<dbReference type="Pfam" id="PF01614">
    <property type="entry name" value="IclR_C"/>
    <property type="match status" value="1"/>
</dbReference>
<keyword evidence="1" id="KW-0805">Transcription regulation</keyword>
<name>A0A2N7L369_9GAMM</name>
<evidence type="ECO:0000313" key="8">
    <source>
        <dbReference type="EMBL" id="PMN87375.1"/>
    </source>
</evidence>
<feature type="domain" description="IclR-ED" evidence="7">
    <location>
        <begin position="71"/>
        <end position="254"/>
    </location>
</feature>
<evidence type="ECO:0000256" key="2">
    <source>
        <dbReference type="ARBA" id="ARBA00023125"/>
    </source>
</evidence>
<dbReference type="PROSITE" id="PS51078">
    <property type="entry name" value="ICLR_ED"/>
    <property type="match status" value="1"/>
</dbReference>